<protein>
    <recommendedName>
        <fullName evidence="7">Gypsy retrotransposon integrase-like protein 1</fullName>
    </recommendedName>
</protein>
<dbReference type="InterPro" id="IPR043502">
    <property type="entry name" value="DNA/RNA_pol_sf"/>
</dbReference>
<keyword evidence="6" id="KW-0695">RNA-directed DNA polymerase</keyword>
<evidence type="ECO:0000313" key="10">
    <source>
        <dbReference type="Proteomes" id="UP000472267"/>
    </source>
</evidence>
<evidence type="ECO:0000256" key="5">
    <source>
        <dbReference type="ARBA" id="ARBA00022801"/>
    </source>
</evidence>
<reference evidence="9" key="1">
    <citation type="submission" date="2019-06" db="EMBL/GenBank/DDBJ databases">
        <authorList>
            <consortium name="Wellcome Sanger Institute Data Sharing"/>
        </authorList>
    </citation>
    <scope>NUCLEOTIDE SEQUENCE [LARGE SCALE GENOMIC DNA]</scope>
</reference>
<dbReference type="Proteomes" id="UP000472267">
    <property type="component" value="Chromosome 23"/>
</dbReference>
<organism evidence="9 10">
    <name type="scientific">Salarias fasciatus</name>
    <name type="common">Jewelled blenny</name>
    <name type="synonym">Blennius fasciatus</name>
    <dbReference type="NCBI Taxonomy" id="181472"/>
    <lineage>
        <taxon>Eukaryota</taxon>
        <taxon>Metazoa</taxon>
        <taxon>Chordata</taxon>
        <taxon>Craniata</taxon>
        <taxon>Vertebrata</taxon>
        <taxon>Euteleostomi</taxon>
        <taxon>Actinopterygii</taxon>
        <taxon>Neopterygii</taxon>
        <taxon>Teleostei</taxon>
        <taxon>Neoteleostei</taxon>
        <taxon>Acanthomorphata</taxon>
        <taxon>Ovalentaria</taxon>
        <taxon>Blenniimorphae</taxon>
        <taxon>Blenniiformes</taxon>
        <taxon>Blennioidei</taxon>
        <taxon>Blenniidae</taxon>
        <taxon>Salariinae</taxon>
        <taxon>Salarias</taxon>
    </lineage>
</organism>
<dbReference type="Ensembl" id="ENSSFAT00005032079.1">
    <property type="protein sequence ID" value="ENSSFAP00005030960.1"/>
    <property type="gene ID" value="ENSSFAG00005015726.1"/>
</dbReference>
<evidence type="ECO:0000256" key="4">
    <source>
        <dbReference type="ARBA" id="ARBA00022759"/>
    </source>
</evidence>
<keyword evidence="2" id="KW-0548">Nucleotidyltransferase</keyword>
<accession>A0A672HPU4</accession>
<keyword evidence="10" id="KW-1185">Reference proteome</keyword>
<evidence type="ECO:0000256" key="7">
    <source>
        <dbReference type="ARBA" id="ARBA00039658"/>
    </source>
</evidence>
<reference evidence="9" key="2">
    <citation type="submission" date="2025-08" db="UniProtKB">
        <authorList>
            <consortium name="Ensembl"/>
        </authorList>
    </citation>
    <scope>IDENTIFICATION</scope>
</reference>
<dbReference type="AlphaFoldDB" id="A0A672HPU4"/>
<reference evidence="9" key="3">
    <citation type="submission" date="2025-09" db="UniProtKB">
        <authorList>
            <consortium name="Ensembl"/>
        </authorList>
    </citation>
    <scope>IDENTIFICATION</scope>
</reference>
<evidence type="ECO:0000256" key="6">
    <source>
        <dbReference type="ARBA" id="ARBA00022918"/>
    </source>
</evidence>
<keyword evidence="3" id="KW-0540">Nuclease</keyword>
<dbReference type="PROSITE" id="PS50994">
    <property type="entry name" value="INTEGRASE"/>
    <property type="match status" value="1"/>
</dbReference>
<dbReference type="FunFam" id="3.10.20.370:FF:000001">
    <property type="entry name" value="Retrovirus-related Pol polyprotein from transposon 17.6-like protein"/>
    <property type="match status" value="1"/>
</dbReference>
<evidence type="ECO:0000256" key="2">
    <source>
        <dbReference type="ARBA" id="ARBA00022695"/>
    </source>
</evidence>
<keyword evidence="4" id="KW-0255">Endonuclease</keyword>
<dbReference type="InterPro" id="IPR041373">
    <property type="entry name" value="RT_RNaseH"/>
</dbReference>
<dbReference type="InterPro" id="IPR001584">
    <property type="entry name" value="Integrase_cat-core"/>
</dbReference>
<proteinExistence type="predicted"/>
<dbReference type="GO" id="GO:0004519">
    <property type="term" value="F:endonuclease activity"/>
    <property type="evidence" value="ECO:0007669"/>
    <property type="project" value="UniProtKB-KW"/>
</dbReference>
<dbReference type="InterPro" id="IPR050951">
    <property type="entry name" value="Retrovirus_Pol_polyprotein"/>
</dbReference>
<evidence type="ECO:0000256" key="3">
    <source>
        <dbReference type="ARBA" id="ARBA00022722"/>
    </source>
</evidence>
<dbReference type="CDD" id="cd09274">
    <property type="entry name" value="RNase_HI_RT_Ty3"/>
    <property type="match status" value="1"/>
</dbReference>
<name>A0A672HPU4_SALFA</name>
<dbReference type="Gene3D" id="1.10.340.70">
    <property type="match status" value="1"/>
</dbReference>
<dbReference type="Gene3D" id="3.30.420.10">
    <property type="entry name" value="Ribonuclease H-like superfamily/Ribonuclease H"/>
    <property type="match status" value="1"/>
</dbReference>
<dbReference type="Gene3D" id="3.10.20.370">
    <property type="match status" value="1"/>
</dbReference>
<keyword evidence="5" id="KW-0378">Hydrolase</keyword>
<dbReference type="InterPro" id="IPR041588">
    <property type="entry name" value="Integrase_H2C2"/>
</dbReference>
<dbReference type="GO" id="GO:0015074">
    <property type="term" value="P:DNA integration"/>
    <property type="evidence" value="ECO:0007669"/>
    <property type="project" value="InterPro"/>
</dbReference>
<dbReference type="SUPFAM" id="SSF56672">
    <property type="entry name" value="DNA/RNA polymerases"/>
    <property type="match status" value="1"/>
</dbReference>
<dbReference type="SUPFAM" id="SSF53098">
    <property type="entry name" value="Ribonuclease H-like"/>
    <property type="match status" value="1"/>
</dbReference>
<dbReference type="FunFam" id="3.30.420.10:FF:000032">
    <property type="entry name" value="Retrovirus-related Pol polyprotein from transposon 297-like Protein"/>
    <property type="match status" value="1"/>
</dbReference>
<dbReference type="OMA" id="THIRAPM"/>
<dbReference type="InterPro" id="IPR012337">
    <property type="entry name" value="RNaseH-like_sf"/>
</dbReference>
<dbReference type="GO" id="GO:0003676">
    <property type="term" value="F:nucleic acid binding"/>
    <property type="evidence" value="ECO:0007669"/>
    <property type="project" value="InterPro"/>
</dbReference>
<dbReference type="GO" id="GO:0003964">
    <property type="term" value="F:RNA-directed DNA polymerase activity"/>
    <property type="evidence" value="ECO:0007669"/>
    <property type="project" value="UniProtKB-KW"/>
</dbReference>
<sequence length="510" mass="58743">MLTNPPVLAYPDFELPFVLHTDASDKGLGAVLYQNQNGKLRVIGYGSRTLTPAERNYRLHSGKLEFLALKWAVCDKFRDYLFYAPHFTIYTDNNPLTYVMSTAKLNAVGFRWVGELSDFRFDIRYPPGKINVDADTLSRCPLDIATYVKECTKQLPREAVTATWEGCGVGKHGDVAWVAAMTLTLGEQLEPASGEVLPSIDPIDLQNAQRSDPDISIILKMKETNETPTDDLKRRMRGTVKKMMHEWAKLHIEDGVLYRKTAERHQLVLPASFKSLVLKHLHDDMGHVGTERVLNLARQRFYWPYMRREIEAYVTRQCPCIKQKKPVTHIRAPMSSITTSSPMELVSIDYLHLEPSRGGYQYILVMVDHFTRYAQAYPTRNKSGKTAAEKIFNDYIPRFGYPSKLHHDQGREFENELFRTLQQLSGVGHSRTTPYHPQGNPAERFNRTVLQMLRTLGEEKKEKWKDYLPQIVHAYNSTRHESTGYSPFFLLFGRHPRLPIDLLFRMSTNE</sequence>
<dbReference type="InterPro" id="IPR036397">
    <property type="entry name" value="RNaseH_sf"/>
</dbReference>
<evidence type="ECO:0000259" key="8">
    <source>
        <dbReference type="PROSITE" id="PS50994"/>
    </source>
</evidence>
<dbReference type="PANTHER" id="PTHR37984:SF15">
    <property type="entry name" value="INTEGRASE CATALYTIC DOMAIN-CONTAINING PROTEIN"/>
    <property type="match status" value="1"/>
</dbReference>
<dbReference type="Pfam" id="PF00665">
    <property type="entry name" value="rve"/>
    <property type="match status" value="1"/>
</dbReference>
<feature type="domain" description="Integrase catalytic" evidence="8">
    <location>
        <begin position="338"/>
        <end position="495"/>
    </location>
</feature>
<dbReference type="FunFam" id="1.10.340.70:FF:000001">
    <property type="entry name" value="Retrovirus-related Pol polyprotein from transposon gypsy-like Protein"/>
    <property type="match status" value="1"/>
</dbReference>
<evidence type="ECO:0000256" key="1">
    <source>
        <dbReference type="ARBA" id="ARBA00022679"/>
    </source>
</evidence>
<dbReference type="GO" id="GO:0016787">
    <property type="term" value="F:hydrolase activity"/>
    <property type="evidence" value="ECO:0007669"/>
    <property type="project" value="UniProtKB-KW"/>
</dbReference>
<dbReference type="InParanoid" id="A0A672HPU4"/>
<dbReference type="Pfam" id="PF17917">
    <property type="entry name" value="RT_RNaseH"/>
    <property type="match status" value="1"/>
</dbReference>
<dbReference type="PANTHER" id="PTHR37984">
    <property type="entry name" value="PROTEIN CBG26694"/>
    <property type="match status" value="1"/>
</dbReference>
<evidence type="ECO:0000313" key="9">
    <source>
        <dbReference type="Ensembl" id="ENSSFAP00005030960.1"/>
    </source>
</evidence>
<dbReference type="Pfam" id="PF17921">
    <property type="entry name" value="Integrase_H2C2"/>
    <property type="match status" value="1"/>
</dbReference>
<keyword evidence="1" id="KW-0808">Transferase</keyword>